<reference evidence="2 3" key="1">
    <citation type="journal article" date="2018" name="Genome Biol. Evol.">
        <title>Multiple Roots of Fruiting Body Formation in Amoebozoa.</title>
        <authorList>
            <person name="Hillmann F."/>
            <person name="Forbes G."/>
            <person name="Novohradska S."/>
            <person name="Ferling I."/>
            <person name="Riege K."/>
            <person name="Groth M."/>
            <person name="Westermann M."/>
            <person name="Marz M."/>
            <person name="Spaller T."/>
            <person name="Winckler T."/>
            <person name="Schaap P."/>
            <person name="Glockner G."/>
        </authorList>
    </citation>
    <scope>NUCLEOTIDE SEQUENCE [LARGE SCALE GENOMIC DNA]</scope>
    <source>
        <strain evidence="2 3">Jena</strain>
    </source>
</reference>
<protein>
    <submittedName>
        <fullName evidence="2">Uncharacterized protein</fullName>
    </submittedName>
</protein>
<evidence type="ECO:0000256" key="1">
    <source>
        <dbReference type="SAM" id="MobiDB-lite"/>
    </source>
</evidence>
<keyword evidence="3" id="KW-1185">Reference proteome</keyword>
<feature type="compositionally biased region" description="Pro residues" evidence="1">
    <location>
        <begin position="314"/>
        <end position="327"/>
    </location>
</feature>
<dbReference type="EMBL" id="MDYQ01000104">
    <property type="protein sequence ID" value="PRP82382.1"/>
    <property type="molecule type" value="Genomic_DNA"/>
</dbReference>
<gene>
    <name evidence="2" type="ORF">PROFUN_10158</name>
</gene>
<feature type="compositionally biased region" description="Basic and acidic residues" evidence="1">
    <location>
        <begin position="425"/>
        <end position="439"/>
    </location>
</feature>
<feature type="compositionally biased region" description="Low complexity" evidence="1">
    <location>
        <begin position="224"/>
        <end position="233"/>
    </location>
</feature>
<feature type="region of interest" description="Disordered" evidence="1">
    <location>
        <begin position="216"/>
        <end position="281"/>
    </location>
</feature>
<evidence type="ECO:0000313" key="2">
    <source>
        <dbReference type="EMBL" id="PRP82382.1"/>
    </source>
</evidence>
<feature type="region of interest" description="Disordered" evidence="1">
    <location>
        <begin position="401"/>
        <end position="453"/>
    </location>
</feature>
<feature type="compositionally biased region" description="Polar residues" evidence="1">
    <location>
        <begin position="242"/>
        <end position="262"/>
    </location>
</feature>
<dbReference type="Proteomes" id="UP000241769">
    <property type="component" value="Unassembled WGS sequence"/>
</dbReference>
<feature type="region of interest" description="Disordered" evidence="1">
    <location>
        <begin position="293"/>
        <end position="327"/>
    </location>
</feature>
<comment type="caution">
    <text evidence="2">The sequence shown here is derived from an EMBL/GenBank/DDBJ whole genome shotgun (WGS) entry which is preliminary data.</text>
</comment>
<dbReference type="InParanoid" id="A0A2P6NEL9"/>
<evidence type="ECO:0000313" key="3">
    <source>
        <dbReference type="Proteomes" id="UP000241769"/>
    </source>
</evidence>
<feature type="compositionally biased region" description="Low complexity" evidence="1">
    <location>
        <begin position="297"/>
        <end position="313"/>
    </location>
</feature>
<feature type="region of interest" description="Disordered" evidence="1">
    <location>
        <begin position="67"/>
        <end position="99"/>
    </location>
</feature>
<dbReference type="AlphaFoldDB" id="A0A2P6NEL9"/>
<proteinExistence type="predicted"/>
<sequence>MEGQALVVGNSCWDSAWALYRPTRTGKCDDAHRPRARLVTTANGLYHAVAYDDVPLELSRARSYKRRKMGDKERTSSMFPWPYEKNTKEPIHSSPTTRSLDQMSRFSNVDDLLGIAATGRTSPLDFLARAAYPDGPLENKWQVAPVEGREKITVVQGSLGVSIRLHKELESPNMDSKMNTRKCRNRECNNMGGQQGKPRSIYCSKRCQSREQNLRQGRIKLKSGKSSPGSSTPNGASGPFTPATSSPTIGYTPSAGSAFTYRSSPSNSPSSSSSPGASPIVTARAPLMTSPKHEIPSLTESHSMSDSHSSPSLSPSPPPVIPAPSPLPLTSPSPLPYSMSPAPFLMGSSLSMNPHLSHCMSPSPLTLRLGMTPSPLPLSPSPVSGASAFSPIPMSASIGGSMQHVLKPQPGQVPHSPVATSAAVVKEKMEEAGPAKEGENMESLRLAPMRTSS</sequence>
<organism evidence="2 3">
    <name type="scientific">Planoprotostelium fungivorum</name>
    <dbReference type="NCBI Taxonomy" id="1890364"/>
    <lineage>
        <taxon>Eukaryota</taxon>
        <taxon>Amoebozoa</taxon>
        <taxon>Evosea</taxon>
        <taxon>Variosea</taxon>
        <taxon>Cavosteliida</taxon>
        <taxon>Cavosteliaceae</taxon>
        <taxon>Planoprotostelium</taxon>
    </lineage>
</organism>
<accession>A0A2P6NEL9</accession>
<name>A0A2P6NEL9_9EUKA</name>
<feature type="compositionally biased region" description="Low complexity" evidence="1">
    <location>
        <begin position="263"/>
        <end position="279"/>
    </location>
</feature>